<evidence type="ECO:0008006" key="4">
    <source>
        <dbReference type="Google" id="ProtNLM"/>
    </source>
</evidence>
<evidence type="ECO:0000256" key="1">
    <source>
        <dbReference type="SAM" id="SignalP"/>
    </source>
</evidence>
<comment type="caution">
    <text evidence="2">The sequence shown here is derived from an EMBL/GenBank/DDBJ whole genome shotgun (WGS) entry which is preliminary data.</text>
</comment>
<evidence type="ECO:0000313" key="2">
    <source>
        <dbReference type="EMBL" id="KAK7081870.1"/>
    </source>
</evidence>
<keyword evidence="1" id="KW-0732">Signal</keyword>
<dbReference type="EMBL" id="JAXCGZ010004369">
    <property type="protein sequence ID" value="KAK7081870.1"/>
    <property type="molecule type" value="Genomic_DNA"/>
</dbReference>
<dbReference type="AlphaFoldDB" id="A0AAN8XCB6"/>
<keyword evidence="3" id="KW-1185">Reference proteome</keyword>
<accession>A0AAN8XCB6</accession>
<feature type="chain" id="PRO_5042865636" description="Prisilkin-39-like" evidence="1">
    <location>
        <begin position="16"/>
        <end position="151"/>
    </location>
</feature>
<proteinExistence type="predicted"/>
<feature type="signal peptide" evidence="1">
    <location>
        <begin position="1"/>
        <end position="15"/>
    </location>
</feature>
<evidence type="ECO:0000313" key="3">
    <source>
        <dbReference type="Proteomes" id="UP001381693"/>
    </source>
</evidence>
<dbReference type="Proteomes" id="UP001381693">
    <property type="component" value="Unassembled WGS sequence"/>
</dbReference>
<gene>
    <name evidence="2" type="ORF">SK128_015852</name>
</gene>
<protein>
    <recommendedName>
        <fullName evidence="4">Prisilkin-39-like</fullName>
    </recommendedName>
</protein>
<sequence length="151" mass="17127">MRILVVLLLATLVVAKQKREADPGLLYGHHNLYGTVPPSSGFYRPSYVQSYNPGIAHHPYGGISYVQSQHHSVHKREAEPEPGRTYTYGYPYGYAYGYTYGYPSGYSSSYPSYTYGHYNQPSYGYYSGGYYPGNSGGYYPGTTYPYYYGYY</sequence>
<name>A0AAN8XCB6_HALRR</name>
<organism evidence="2 3">
    <name type="scientific">Halocaridina rubra</name>
    <name type="common">Hawaiian red shrimp</name>
    <dbReference type="NCBI Taxonomy" id="373956"/>
    <lineage>
        <taxon>Eukaryota</taxon>
        <taxon>Metazoa</taxon>
        <taxon>Ecdysozoa</taxon>
        <taxon>Arthropoda</taxon>
        <taxon>Crustacea</taxon>
        <taxon>Multicrustacea</taxon>
        <taxon>Malacostraca</taxon>
        <taxon>Eumalacostraca</taxon>
        <taxon>Eucarida</taxon>
        <taxon>Decapoda</taxon>
        <taxon>Pleocyemata</taxon>
        <taxon>Caridea</taxon>
        <taxon>Atyoidea</taxon>
        <taxon>Atyidae</taxon>
        <taxon>Halocaridina</taxon>
    </lineage>
</organism>
<reference evidence="2 3" key="1">
    <citation type="submission" date="2023-11" db="EMBL/GenBank/DDBJ databases">
        <title>Halocaridina rubra genome assembly.</title>
        <authorList>
            <person name="Smith C."/>
        </authorList>
    </citation>
    <scope>NUCLEOTIDE SEQUENCE [LARGE SCALE GENOMIC DNA]</scope>
    <source>
        <strain evidence="2">EP-1</strain>
        <tissue evidence="2">Whole</tissue>
    </source>
</reference>